<dbReference type="Proteomes" id="UP000019744">
    <property type="component" value="Segment"/>
</dbReference>
<keyword evidence="2" id="KW-1185">Reference proteome</keyword>
<dbReference type="KEGG" id="vg:19487419"/>
<protein>
    <submittedName>
        <fullName evidence="1">Uncharacterized protein</fullName>
    </submittedName>
</protein>
<proteinExistence type="predicted"/>
<sequence length="94" mass="10619">MGNVKLMLDGKVIAEATSISTEVTKGMEESRTENGGEGITWVEACEFISKYLKEAHQIEMTGEQVFNASPTGELFHVFYLYNQAKAYYAWKDKQ</sequence>
<dbReference type="RefSeq" id="YP_009031495.1">
    <property type="nucleotide sequence ID" value="NC_024137.1"/>
</dbReference>
<organism evidence="1 2">
    <name type="scientific">Bacillus phage Bcp1</name>
    <dbReference type="NCBI Taxonomy" id="584892"/>
    <lineage>
        <taxon>Viruses</taxon>
        <taxon>Duplodnaviria</taxon>
        <taxon>Heunggongvirae</taxon>
        <taxon>Uroviricota</taxon>
        <taxon>Caudoviricetes</taxon>
        <taxon>Herelleviridae</taxon>
        <taxon>Bastillevirinae</taxon>
        <taxon>Caeruleovirus</taxon>
        <taxon>Caeruleovirus Bcp1</taxon>
    </lineage>
</organism>
<dbReference type="GeneID" id="19487419"/>
<evidence type="ECO:0000313" key="2">
    <source>
        <dbReference type="Proteomes" id="UP000019744"/>
    </source>
</evidence>
<gene>
    <name evidence="1" type="ORF">Bcp1_212</name>
</gene>
<dbReference type="EMBL" id="KJ451625">
    <property type="protein sequence ID" value="AHN66687.1"/>
    <property type="molecule type" value="Genomic_DNA"/>
</dbReference>
<reference evidence="1 2" key="1">
    <citation type="journal article" date="2014" name="Genome Announc.">
        <title>Complete Genome Sequence of Bacillus cereus Sensu Lato Bacteriophage Bcp1.</title>
        <authorList>
            <person name="Schuch R."/>
            <person name="Pelzek A.J."/>
            <person name="Fazzini M.M."/>
            <person name="Nelson D.C."/>
            <person name="Fischetti V.A."/>
        </authorList>
    </citation>
    <scope>NUCLEOTIDE SEQUENCE [LARGE SCALE GENOMIC DNA]</scope>
</reference>
<dbReference type="OrthoDB" id="25600at10239"/>
<name>X2JN40_9CAUD</name>
<accession>X2JN40</accession>
<evidence type="ECO:0000313" key="1">
    <source>
        <dbReference type="EMBL" id="AHN66687.1"/>
    </source>
</evidence>